<feature type="region of interest" description="Disordered" evidence="1">
    <location>
        <begin position="153"/>
        <end position="220"/>
    </location>
</feature>
<gene>
    <name evidence="2" type="ORF">H312_01101</name>
</gene>
<dbReference type="OrthoDB" id="2199043at2759"/>
<dbReference type="Proteomes" id="UP000030655">
    <property type="component" value="Unassembled WGS sequence"/>
</dbReference>
<proteinExistence type="predicted"/>
<evidence type="ECO:0000313" key="3">
    <source>
        <dbReference type="Proteomes" id="UP000030655"/>
    </source>
</evidence>
<evidence type="ECO:0000256" key="1">
    <source>
        <dbReference type="SAM" id="MobiDB-lite"/>
    </source>
</evidence>
<feature type="compositionally biased region" description="Basic and acidic residues" evidence="1">
    <location>
        <begin position="205"/>
        <end position="220"/>
    </location>
</feature>
<evidence type="ECO:0000313" key="2">
    <source>
        <dbReference type="EMBL" id="KCZ81523.1"/>
    </source>
</evidence>
<sequence length="404" mass="46512">MISLFLPLIFSLENNEMHYLQPEGCDNRYFTLTENNLELSGNGTKLGLADCEQDWCMLQTENKESLCIDGVKFKKCNEENKERDRFKLIPVEKNYFQITANGKVTDFKNKCLIVKSCTDNTVFLGKCGEEDTIDKFKFVNKVEMPEVNVQVDDKSKLRVQEGTDKNDKNTKNIIIGSISSESSTSSDDSEIHLVKKRPKVLVDSQPKEEHQNKPKKEKERDIIKELKEKDKECDELKKNQKKPKEKNNDKLKKEKDKECDDIKNKPKKKIQVPMKDKDISVEQLGIDDSIDRINQLTSDIKQLLNCKDPANKSHPDCKVVSTDLPYSKDYLYEVDSHPEYTKVSVHSHLKPITPGMQLYQPNIYNKISGCIDNKQPITLQNPKPQVQVIQETPLCSVLNENIQK</sequence>
<keyword evidence="3" id="KW-1185">Reference proteome</keyword>
<feature type="compositionally biased region" description="Low complexity" evidence="1">
    <location>
        <begin position="173"/>
        <end position="186"/>
    </location>
</feature>
<feature type="region of interest" description="Disordered" evidence="1">
    <location>
        <begin position="233"/>
        <end position="272"/>
    </location>
</feature>
<dbReference type="VEuPathDB" id="MicrosporidiaDB:H312_01101"/>
<organism evidence="2 3">
    <name type="scientific">Anncaliia algerae PRA339</name>
    <dbReference type="NCBI Taxonomy" id="1288291"/>
    <lineage>
        <taxon>Eukaryota</taxon>
        <taxon>Fungi</taxon>
        <taxon>Fungi incertae sedis</taxon>
        <taxon>Microsporidia</taxon>
        <taxon>Tubulinosematoidea</taxon>
        <taxon>Tubulinosematidae</taxon>
        <taxon>Anncaliia</taxon>
    </lineage>
</organism>
<dbReference type="EMBL" id="KK365141">
    <property type="protein sequence ID" value="KCZ81523.1"/>
    <property type="molecule type" value="Genomic_DNA"/>
</dbReference>
<reference evidence="2 3" key="2">
    <citation type="submission" date="2014-03" db="EMBL/GenBank/DDBJ databases">
        <title>The Genome Sequence of Anncaliia algerae insect isolate PRA339.</title>
        <authorList>
            <consortium name="The Broad Institute Genome Sequencing Platform"/>
            <consortium name="The Broad Institute Genome Sequencing Center for Infectious Disease"/>
            <person name="Cuomo C."/>
            <person name="Becnel J."/>
            <person name="Sanscrainte N."/>
            <person name="Walker B."/>
            <person name="Young S.K."/>
            <person name="Zeng Q."/>
            <person name="Gargeya S."/>
            <person name="Fitzgerald M."/>
            <person name="Haas B."/>
            <person name="Abouelleil A."/>
            <person name="Alvarado L."/>
            <person name="Arachchi H.M."/>
            <person name="Berlin A.M."/>
            <person name="Chapman S.B."/>
            <person name="Dewar J."/>
            <person name="Goldberg J."/>
            <person name="Griggs A."/>
            <person name="Gujja S."/>
            <person name="Hansen M."/>
            <person name="Howarth C."/>
            <person name="Imamovic A."/>
            <person name="Larimer J."/>
            <person name="McCowan C."/>
            <person name="Murphy C."/>
            <person name="Neiman D."/>
            <person name="Pearson M."/>
            <person name="Priest M."/>
            <person name="Roberts A."/>
            <person name="Saif S."/>
            <person name="Shea T."/>
            <person name="Sisk P."/>
            <person name="Sykes S."/>
            <person name="Wortman J."/>
            <person name="Nusbaum C."/>
            <person name="Birren B."/>
        </authorList>
    </citation>
    <scope>NUCLEOTIDE SEQUENCE [LARGE SCALE GENOMIC DNA]</scope>
    <source>
        <strain evidence="2 3">PRA339</strain>
    </source>
</reference>
<reference evidence="3" key="1">
    <citation type="submission" date="2013-02" db="EMBL/GenBank/DDBJ databases">
        <authorList>
            <consortium name="The Broad Institute Genome Sequencing Platform"/>
            <person name="Cuomo C."/>
            <person name="Becnel J."/>
            <person name="Sanscrainte N."/>
            <person name="Walker B."/>
            <person name="Young S.K."/>
            <person name="Zeng Q."/>
            <person name="Gargeya S."/>
            <person name="Fitzgerald M."/>
            <person name="Haas B."/>
            <person name="Abouelleil A."/>
            <person name="Alvarado L."/>
            <person name="Arachchi H.M."/>
            <person name="Berlin A.M."/>
            <person name="Chapman S.B."/>
            <person name="Dewar J."/>
            <person name="Goldberg J."/>
            <person name="Griggs A."/>
            <person name="Gujja S."/>
            <person name="Hansen M."/>
            <person name="Howarth C."/>
            <person name="Imamovic A."/>
            <person name="Larimer J."/>
            <person name="McCowan C."/>
            <person name="Murphy C."/>
            <person name="Neiman D."/>
            <person name="Pearson M."/>
            <person name="Priest M."/>
            <person name="Roberts A."/>
            <person name="Saif S."/>
            <person name="Shea T."/>
            <person name="Sisk P."/>
            <person name="Sykes S."/>
            <person name="Wortman J."/>
            <person name="Nusbaum C."/>
            <person name="Birren B."/>
        </authorList>
    </citation>
    <scope>NUCLEOTIDE SEQUENCE [LARGE SCALE GENOMIC DNA]</scope>
    <source>
        <strain evidence="3">PRA339</strain>
    </source>
</reference>
<name>A0A059F2N8_9MICR</name>
<dbReference type="HOGENOM" id="CLU_681476_0_0_1"/>
<feature type="compositionally biased region" description="Basic and acidic residues" evidence="1">
    <location>
        <begin position="153"/>
        <end position="170"/>
    </location>
</feature>
<protein>
    <submittedName>
        <fullName evidence="2">Uncharacterized protein</fullName>
    </submittedName>
</protein>
<dbReference type="AlphaFoldDB" id="A0A059F2N8"/>
<accession>A0A059F2N8</accession>
<feature type="compositionally biased region" description="Basic and acidic residues" evidence="1">
    <location>
        <begin position="245"/>
        <end position="264"/>
    </location>
</feature>